<dbReference type="GO" id="GO:0005886">
    <property type="term" value="C:plasma membrane"/>
    <property type="evidence" value="ECO:0007669"/>
    <property type="project" value="UniProtKB-SubCell"/>
</dbReference>
<evidence type="ECO:0000256" key="6">
    <source>
        <dbReference type="SAM" id="Phobius"/>
    </source>
</evidence>
<keyword evidence="4 6" id="KW-1133">Transmembrane helix</keyword>
<dbReference type="InterPro" id="IPR001123">
    <property type="entry name" value="LeuE-type"/>
</dbReference>
<dbReference type="PANTHER" id="PTHR30086">
    <property type="entry name" value="ARGININE EXPORTER PROTEIN ARGO"/>
    <property type="match status" value="1"/>
</dbReference>
<dbReference type="Pfam" id="PF01810">
    <property type="entry name" value="LysE"/>
    <property type="match status" value="1"/>
</dbReference>
<evidence type="ECO:0000256" key="4">
    <source>
        <dbReference type="ARBA" id="ARBA00022989"/>
    </source>
</evidence>
<evidence type="ECO:0000313" key="8">
    <source>
        <dbReference type="Proteomes" id="UP000072520"/>
    </source>
</evidence>
<evidence type="ECO:0000256" key="5">
    <source>
        <dbReference type="ARBA" id="ARBA00023136"/>
    </source>
</evidence>
<comment type="subcellular location">
    <subcellularLocation>
        <location evidence="1">Cell membrane</location>
        <topology evidence="1">Multi-pass membrane protein</topology>
    </subcellularLocation>
</comment>
<organism evidence="7 8">
    <name type="scientific">Pantoea stewartii</name>
    <dbReference type="NCBI Taxonomy" id="66269"/>
    <lineage>
        <taxon>Bacteria</taxon>
        <taxon>Pseudomonadati</taxon>
        <taxon>Pseudomonadota</taxon>
        <taxon>Gammaproteobacteria</taxon>
        <taxon>Enterobacterales</taxon>
        <taxon>Erwiniaceae</taxon>
        <taxon>Pantoea</taxon>
    </lineage>
</organism>
<sequence>MWDMSSFLAALLVYAIDTASPGPGNLSIANAAMNDGRQAGLVLATGVISGSLCWGLLTAFGVSAILVSHHGFIVWLKLLGAAYLLWLASKALRSAFRPGDLATRPARSHTRLRGYYLQGLGLHLTNPKAALTWFTVTSVGLTRSAPQWQSYVLVATCALTGVMIFGLYALIFASQTAETYLNRARRSFDVICAGFYALVAVGFLVSLR</sequence>
<feature type="transmembrane region" description="Helical" evidence="6">
    <location>
        <begin position="74"/>
        <end position="92"/>
    </location>
</feature>
<feature type="transmembrane region" description="Helical" evidence="6">
    <location>
        <begin position="151"/>
        <end position="174"/>
    </location>
</feature>
<dbReference type="PANTHER" id="PTHR30086:SF17">
    <property type="entry name" value="LYSE FAMILY TRANSLOCATOR"/>
    <property type="match status" value="1"/>
</dbReference>
<evidence type="ECO:0008006" key="9">
    <source>
        <dbReference type="Google" id="ProtNLM"/>
    </source>
</evidence>
<feature type="transmembrane region" description="Helical" evidence="6">
    <location>
        <begin position="186"/>
        <end position="207"/>
    </location>
</feature>
<dbReference type="Proteomes" id="UP000072520">
    <property type="component" value="Unassembled WGS sequence"/>
</dbReference>
<proteinExistence type="predicted"/>
<keyword evidence="5 6" id="KW-0472">Membrane</keyword>
<dbReference type="GO" id="GO:0015171">
    <property type="term" value="F:amino acid transmembrane transporter activity"/>
    <property type="evidence" value="ECO:0007669"/>
    <property type="project" value="TreeGrafter"/>
</dbReference>
<evidence type="ECO:0000256" key="2">
    <source>
        <dbReference type="ARBA" id="ARBA00022475"/>
    </source>
</evidence>
<reference evidence="7 8" key="1">
    <citation type="journal article" date="2016" name="Front. Microbiol.">
        <title>Genomic Resource of Rice Seed Associated Bacteria.</title>
        <authorList>
            <person name="Midha S."/>
            <person name="Bansal K."/>
            <person name="Sharma S."/>
            <person name="Kumar N."/>
            <person name="Patil P.P."/>
            <person name="Chaudhry V."/>
            <person name="Patil P.B."/>
        </authorList>
    </citation>
    <scope>NUCLEOTIDE SEQUENCE [LARGE SCALE GENOMIC DNA]</scope>
    <source>
        <strain evidence="7 8">RSA13</strain>
    </source>
</reference>
<dbReference type="RefSeq" id="WP_058708663.1">
    <property type="nucleotide sequence ID" value="NZ_LDSI01000031.1"/>
</dbReference>
<name>A0AB34VBI2_9GAMM</name>
<keyword evidence="2" id="KW-1003">Cell membrane</keyword>
<accession>A0AB34VBI2</accession>
<gene>
    <name evidence="7" type="ORF">RSA13_20265</name>
</gene>
<feature type="transmembrane region" description="Helical" evidence="6">
    <location>
        <begin position="41"/>
        <end position="67"/>
    </location>
</feature>
<comment type="caution">
    <text evidence="7">The sequence shown here is derived from an EMBL/GenBank/DDBJ whole genome shotgun (WGS) entry which is preliminary data.</text>
</comment>
<dbReference type="EMBL" id="LDSI01000031">
    <property type="protein sequence ID" value="KTS93893.1"/>
    <property type="molecule type" value="Genomic_DNA"/>
</dbReference>
<protein>
    <recommendedName>
        <fullName evidence="9">LysE family translocator</fullName>
    </recommendedName>
</protein>
<evidence type="ECO:0000256" key="3">
    <source>
        <dbReference type="ARBA" id="ARBA00022692"/>
    </source>
</evidence>
<keyword evidence="3 6" id="KW-0812">Transmembrane</keyword>
<dbReference type="AlphaFoldDB" id="A0AB34VBI2"/>
<evidence type="ECO:0000256" key="1">
    <source>
        <dbReference type="ARBA" id="ARBA00004651"/>
    </source>
</evidence>
<evidence type="ECO:0000313" key="7">
    <source>
        <dbReference type="EMBL" id="KTS93893.1"/>
    </source>
</evidence>